<dbReference type="AlphaFoldDB" id="A0A8B3CKJ9"/>
<dbReference type="Proteomes" id="UP000266669">
    <property type="component" value="Unassembled WGS sequence"/>
</dbReference>
<dbReference type="Gene3D" id="2.60.40.1820">
    <property type="match status" value="2"/>
</dbReference>
<sequence>MTSFLKSFFPIEFHSPKSVFTELEDFFLKSILALLLLPFLFFSLSACAQLQTLKGKIKTPEISFERVEIAEITLEDIKLLIQTEVNNPYPISLPASSLDLDVKIEGTQFSKVNLSLEAISGSSKKQLPIEVKLKYSDLAALYKKVPGKKELLIRIEGEAGLPLPEKYRVIAGTESLKFPFQDERLIPAVLPNIEIRNFKILKPDVAKITESANSEEIAKKAVSFLDALLSPKNRKSPGSAINAGLEALDISIDTEFDIVLNNKAASDLKFQDLNFELSLENDKFLTGSPVNIVNNGKESILTIKTSFPLKSVSNSIANAVTKRSSSFRLFGKASVVCPGVSTDPIGFGFLKEGNFRW</sequence>
<gene>
    <name evidence="3" type="ORF">DLM78_21195</name>
</gene>
<comment type="caution">
    <text evidence="3">The sequence shown here is derived from an EMBL/GenBank/DDBJ whole genome shotgun (WGS) entry which is preliminary data.</text>
</comment>
<keyword evidence="1" id="KW-0472">Membrane</keyword>
<name>A0A8B3CKJ9_9LEPT</name>
<evidence type="ECO:0000259" key="2">
    <source>
        <dbReference type="SMART" id="SM00769"/>
    </source>
</evidence>
<reference evidence="4" key="1">
    <citation type="submission" date="2018-05" db="EMBL/GenBank/DDBJ databases">
        <title>Leptospira yasudae sp. nov. and Leptospira stimsonii sp. nov., two pathogenic species of the genus Leptospira isolated from environmental sources.</title>
        <authorList>
            <person name="Casanovas-Massana A."/>
            <person name="Hamond C."/>
            <person name="Santos L.A."/>
            <person name="Hacker K.P."/>
            <person name="Balassiano I."/>
            <person name="Medeiros M.A."/>
            <person name="Reis M.G."/>
            <person name="Ko A.I."/>
            <person name="Wunder E.A."/>
        </authorList>
    </citation>
    <scope>NUCLEOTIDE SEQUENCE [LARGE SCALE GENOMIC DNA]</scope>
    <source>
        <strain evidence="4">AMB6-RJ</strain>
    </source>
</reference>
<dbReference type="SUPFAM" id="SSF117070">
    <property type="entry name" value="LEA14-like"/>
    <property type="match status" value="1"/>
</dbReference>
<dbReference type="InterPro" id="IPR013990">
    <property type="entry name" value="WHy-dom"/>
</dbReference>
<dbReference type="EMBL" id="QHCS01000008">
    <property type="protein sequence ID" value="RHX83515.1"/>
    <property type="molecule type" value="Genomic_DNA"/>
</dbReference>
<protein>
    <recommendedName>
        <fullName evidence="2">Water stress and hypersensitive response domain-containing protein</fullName>
    </recommendedName>
</protein>
<evidence type="ECO:0000313" key="4">
    <source>
        <dbReference type="Proteomes" id="UP000266669"/>
    </source>
</evidence>
<keyword evidence="1" id="KW-1133">Transmembrane helix</keyword>
<evidence type="ECO:0000313" key="3">
    <source>
        <dbReference type="EMBL" id="RHX83515.1"/>
    </source>
</evidence>
<dbReference type="SMART" id="SM00769">
    <property type="entry name" value="WHy"/>
    <property type="match status" value="1"/>
</dbReference>
<feature type="domain" description="Water stress and hypersensitive response" evidence="2">
    <location>
        <begin position="62"/>
        <end position="177"/>
    </location>
</feature>
<organism evidence="3 4">
    <name type="scientific">Leptospira stimsonii</name>
    <dbReference type="NCBI Taxonomy" id="2202203"/>
    <lineage>
        <taxon>Bacteria</taxon>
        <taxon>Pseudomonadati</taxon>
        <taxon>Spirochaetota</taxon>
        <taxon>Spirochaetia</taxon>
        <taxon>Leptospirales</taxon>
        <taxon>Leptospiraceae</taxon>
        <taxon>Leptospira</taxon>
    </lineage>
</organism>
<feature type="transmembrane region" description="Helical" evidence="1">
    <location>
        <begin position="26"/>
        <end position="48"/>
    </location>
</feature>
<proteinExistence type="predicted"/>
<dbReference type="InterPro" id="IPR004864">
    <property type="entry name" value="LEA_2"/>
</dbReference>
<keyword evidence="1" id="KW-0812">Transmembrane</keyword>
<dbReference type="GO" id="GO:0009269">
    <property type="term" value="P:response to desiccation"/>
    <property type="evidence" value="ECO:0007669"/>
    <property type="project" value="InterPro"/>
</dbReference>
<accession>A0A8B3CKJ9</accession>
<dbReference type="Pfam" id="PF03168">
    <property type="entry name" value="LEA_2"/>
    <property type="match status" value="1"/>
</dbReference>
<evidence type="ECO:0000256" key="1">
    <source>
        <dbReference type="SAM" id="Phobius"/>
    </source>
</evidence>